<evidence type="ECO:0000256" key="1">
    <source>
        <dbReference type="SAM" id="SignalP"/>
    </source>
</evidence>
<organism evidence="2 3">
    <name type="scientific">Brevundimonas kwangchunensis</name>
    <dbReference type="NCBI Taxonomy" id="322163"/>
    <lineage>
        <taxon>Bacteria</taxon>
        <taxon>Pseudomonadati</taxon>
        <taxon>Pseudomonadota</taxon>
        <taxon>Alphaproteobacteria</taxon>
        <taxon>Caulobacterales</taxon>
        <taxon>Caulobacteraceae</taxon>
        <taxon>Brevundimonas</taxon>
    </lineage>
</organism>
<protein>
    <submittedName>
        <fullName evidence="2">Uncharacterized protein</fullName>
    </submittedName>
</protein>
<dbReference type="Proteomes" id="UP001501352">
    <property type="component" value="Unassembled WGS sequence"/>
</dbReference>
<sequence length="126" mass="14691">MFKKALIPALALAAATVAVPAAASASAAMTTQYRGGGYEQNHRGWQPISQRKHNLDRRIDVGQRNGQLSRREATRLRNELNQLVRLEYSYQRGGLSLRERQELDARYDRLSRQVREERRDWDNRRR</sequence>
<name>A0ABP3RUX9_9CAUL</name>
<reference evidence="3" key="1">
    <citation type="journal article" date="2019" name="Int. J. Syst. Evol. Microbiol.">
        <title>The Global Catalogue of Microorganisms (GCM) 10K type strain sequencing project: providing services to taxonomists for standard genome sequencing and annotation.</title>
        <authorList>
            <consortium name="The Broad Institute Genomics Platform"/>
            <consortium name="The Broad Institute Genome Sequencing Center for Infectious Disease"/>
            <person name="Wu L."/>
            <person name="Ma J."/>
        </authorList>
    </citation>
    <scope>NUCLEOTIDE SEQUENCE [LARGE SCALE GENOMIC DNA]</scope>
    <source>
        <strain evidence="3">JCM 12928</strain>
    </source>
</reference>
<accession>A0ABP3RUX9</accession>
<feature type="chain" id="PRO_5046573449" evidence="1">
    <location>
        <begin position="28"/>
        <end position="126"/>
    </location>
</feature>
<dbReference type="EMBL" id="BAAAGA010000002">
    <property type="protein sequence ID" value="GAA0617840.1"/>
    <property type="molecule type" value="Genomic_DNA"/>
</dbReference>
<proteinExistence type="predicted"/>
<comment type="caution">
    <text evidence="2">The sequence shown here is derived from an EMBL/GenBank/DDBJ whole genome shotgun (WGS) entry which is preliminary data.</text>
</comment>
<gene>
    <name evidence="2" type="ORF">GCM10009422_11390</name>
</gene>
<dbReference type="RefSeq" id="WP_343791584.1">
    <property type="nucleotide sequence ID" value="NZ_BAAAGA010000002.1"/>
</dbReference>
<evidence type="ECO:0000313" key="2">
    <source>
        <dbReference type="EMBL" id="GAA0617840.1"/>
    </source>
</evidence>
<evidence type="ECO:0000313" key="3">
    <source>
        <dbReference type="Proteomes" id="UP001501352"/>
    </source>
</evidence>
<keyword evidence="3" id="KW-1185">Reference proteome</keyword>
<feature type="signal peptide" evidence="1">
    <location>
        <begin position="1"/>
        <end position="27"/>
    </location>
</feature>
<keyword evidence="1" id="KW-0732">Signal</keyword>